<sequence length="717" mass="78486">MRHTHGGDDGIALYYKRQGPNASCFLFKPANIVTERVNRTIRACCEGWSGPQCSQGVSIRGLCFSTWSCEEFPGVQNSSLMPLEQCCGSLWGLSWKNSSDQTCLSCSYTLLPDAQPSPLFHRGLLGGIRDPKASATCMSWGGAHYRSFDKKHFHFHGGCTYVLASSTDGTWAVYISTVCDGRGHCSKALKMMLGLDLVSVHKGNISLNSVLLKQGEPFFQNGVSIHWLGDFVFVESGLGIRVKFDMGNTVYLTVTAEHFATTRGLCGLYNNNADERACPGGQLFSDCVSSCPPSCSSAPPPASGQCREECVGGCECPPGLYLHMGKCLRREHCPCFHRRRTYHEGDTIKHKCNTCICQAGQWQCSAERCAAQCSIIGAMQIITFDKKRYNLQVGDCQLTAIEGKCNIRGWVNKKETIKGSVMLNGQPEALPVLTADLVVRRSSSSFLIIHVFGAQLLWYTEGPLILITLQPGFAHKVRGLCGTLTWNQHDDFTTPEGDIENSVTSFATKFSLGSCYLPSALTSDPCNTYTQHREYAESVCGVINSPVFQQCCVLEGRCIKSVANHVEAHVLTFSKTGAAKWMQVLRAVYQAASVLQGDQCVSPDECPCHHNGRLFFTNDTISKDCNTCVCKQRRWHCTQSLCAGTCIATGDPHYVTFDGRCFSFLGDCEYMLVQEKEGLFSVTAENVPCGSTGVTCTKSVTLSIGNTAIHLLRGQPL</sequence>
<keyword evidence="2" id="KW-0964">Secreted</keyword>
<reference evidence="6" key="1">
    <citation type="submission" date="2023-06" db="EMBL/GenBank/DDBJ databases">
        <title>Male Hemibagrus guttatus genome.</title>
        <authorList>
            <person name="Bian C."/>
        </authorList>
    </citation>
    <scope>NUCLEOTIDE SEQUENCE</scope>
    <source>
        <strain evidence="6">Male_cb2023</strain>
        <tissue evidence="6">Muscle</tissue>
    </source>
</reference>
<comment type="subcellular location">
    <subcellularLocation>
        <location evidence="1">Secreted</location>
    </subcellularLocation>
</comment>
<dbReference type="EMBL" id="JAUCMX010000003">
    <property type="protein sequence ID" value="KAK3550976.1"/>
    <property type="molecule type" value="Genomic_DNA"/>
</dbReference>
<protein>
    <recommendedName>
        <fullName evidence="5">VWFD domain-containing protein</fullName>
    </recommendedName>
</protein>
<dbReference type="SMART" id="SM00216">
    <property type="entry name" value="VWD"/>
    <property type="match status" value="2"/>
</dbReference>
<proteinExistence type="predicted"/>
<dbReference type="PANTHER" id="PTHR11339">
    <property type="entry name" value="EXTRACELLULAR MATRIX GLYCOPROTEIN RELATED"/>
    <property type="match status" value="1"/>
</dbReference>
<accession>A0AAE0RCX4</accession>
<dbReference type="SUPFAM" id="SSF57567">
    <property type="entry name" value="Serine protease inhibitors"/>
    <property type="match status" value="1"/>
</dbReference>
<dbReference type="InterPro" id="IPR002919">
    <property type="entry name" value="TIL_dom"/>
</dbReference>
<keyword evidence="3" id="KW-1015">Disulfide bond</keyword>
<dbReference type="Proteomes" id="UP001274896">
    <property type="component" value="Unassembled WGS sequence"/>
</dbReference>
<evidence type="ECO:0000313" key="7">
    <source>
        <dbReference type="Proteomes" id="UP001274896"/>
    </source>
</evidence>
<evidence type="ECO:0000313" key="6">
    <source>
        <dbReference type="EMBL" id="KAK3550976.1"/>
    </source>
</evidence>
<dbReference type="InterPro" id="IPR036084">
    <property type="entry name" value="Ser_inhib-like_sf"/>
</dbReference>
<dbReference type="PANTHER" id="PTHR11339:SF396">
    <property type="entry name" value="SCO-SPONDIN"/>
    <property type="match status" value="1"/>
</dbReference>
<feature type="domain" description="VWFD" evidence="5">
    <location>
        <begin position="135"/>
        <end position="296"/>
    </location>
</feature>
<organism evidence="6 7">
    <name type="scientific">Hemibagrus guttatus</name>
    <dbReference type="NCBI Taxonomy" id="175788"/>
    <lineage>
        <taxon>Eukaryota</taxon>
        <taxon>Metazoa</taxon>
        <taxon>Chordata</taxon>
        <taxon>Craniata</taxon>
        <taxon>Vertebrata</taxon>
        <taxon>Euteleostomi</taxon>
        <taxon>Actinopterygii</taxon>
        <taxon>Neopterygii</taxon>
        <taxon>Teleostei</taxon>
        <taxon>Ostariophysi</taxon>
        <taxon>Siluriformes</taxon>
        <taxon>Bagridae</taxon>
        <taxon>Hemibagrus</taxon>
    </lineage>
</organism>
<dbReference type="Pfam" id="PF00094">
    <property type="entry name" value="VWD"/>
    <property type="match status" value="3"/>
</dbReference>
<evidence type="ECO:0000256" key="2">
    <source>
        <dbReference type="ARBA" id="ARBA00022525"/>
    </source>
</evidence>
<dbReference type="Pfam" id="PF23244">
    <property type="entry name" value="VWF"/>
    <property type="match status" value="1"/>
</dbReference>
<evidence type="ECO:0000259" key="5">
    <source>
        <dbReference type="PROSITE" id="PS51233"/>
    </source>
</evidence>
<dbReference type="Pfam" id="PF01826">
    <property type="entry name" value="TIL"/>
    <property type="match status" value="1"/>
</dbReference>
<feature type="domain" description="VWFD" evidence="5">
    <location>
        <begin position="644"/>
        <end position="717"/>
    </location>
</feature>
<dbReference type="FunFam" id="2.10.25.10:FF:000055">
    <property type="entry name" value="alpha-tectorin isoform X1"/>
    <property type="match status" value="1"/>
</dbReference>
<keyword evidence="7" id="KW-1185">Reference proteome</keyword>
<dbReference type="CDD" id="cd19941">
    <property type="entry name" value="TIL"/>
    <property type="match status" value="1"/>
</dbReference>
<dbReference type="InterPro" id="IPR050780">
    <property type="entry name" value="Mucin_vWF_Thrombospondin_sf"/>
</dbReference>
<dbReference type="SUPFAM" id="SSF57603">
    <property type="entry name" value="FnI-like domain"/>
    <property type="match status" value="2"/>
</dbReference>
<dbReference type="InterPro" id="IPR001846">
    <property type="entry name" value="VWF_type-D"/>
</dbReference>
<comment type="caution">
    <text evidence="6">The sequence shown here is derived from an EMBL/GenBank/DDBJ whole genome shotgun (WGS) entry which is preliminary data.</text>
</comment>
<evidence type="ECO:0000256" key="4">
    <source>
        <dbReference type="ARBA" id="ARBA00023180"/>
    </source>
</evidence>
<feature type="domain" description="VWFD" evidence="5">
    <location>
        <begin position="331"/>
        <end position="518"/>
    </location>
</feature>
<dbReference type="PROSITE" id="PS51233">
    <property type="entry name" value="VWFD"/>
    <property type="match status" value="3"/>
</dbReference>
<dbReference type="AlphaFoldDB" id="A0AAE0RCX4"/>
<dbReference type="Gene3D" id="2.10.25.10">
    <property type="entry name" value="Laminin"/>
    <property type="match status" value="1"/>
</dbReference>
<evidence type="ECO:0000256" key="1">
    <source>
        <dbReference type="ARBA" id="ARBA00004613"/>
    </source>
</evidence>
<gene>
    <name evidence="6" type="ORF">QTP70_011458</name>
</gene>
<evidence type="ECO:0000256" key="3">
    <source>
        <dbReference type="ARBA" id="ARBA00023157"/>
    </source>
</evidence>
<name>A0AAE0RCX4_9TELE</name>
<keyword evidence="4" id="KW-0325">Glycoprotein</keyword>